<keyword evidence="3" id="KW-1185">Reference proteome</keyword>
<dbReference type="EMBL" id="BGPR01098289">
    <property type="protein sequence ID" value="GBM48635.1"/>
    <property type="molecule type" value="Genomic_DNA"/>
</dbReference>
<sequence length="507" mass="55786">MATTEEEFKALIMDSSKVVSAAKVITKKNKLSRKNREKFGKLGLDSLDVSASQKKKEFIKTVEKPLATSWNSAGSQGPPVAGQSDGVKPGRRVKMLLAAPRNIDVPPGPSLVGQSDRVTNTLQSVPMAMIVERPQVDDSVNSSESEYGSADQSDTTSEMDRDYVLQGTPPIQQAGAVPQFYLQGKPVPQPVFEPQLWADRMEAADAEDFQSRPHVKPRRRKKVLVPDTPIKQTQESLSCAGEVPETPLSGRPKGKSPYSLIPEQETRDITVPPENPVVPDRGHQEVCPAIMSIVHRYEAEFPTAYDRMRNIGYLLGDISAQFEAVWGKKMAYVDLERRLEKLEAVIAAPTFAQVVKQPTPLVQDHDVDILGRSGATEHPRVPHKRKKQGSPDKTDVVVAKQPEAVQQPRVVPAGVSEPTMVPRPPAPKLPPRGHMPVLVVRPLVESITSSAQLKALLESKLHPQTLQVDIMSCRPAANRGVFIYIRESSMVSRLEEAINGHLELKDV</sequence>
<evidence type="ECO:0000313" key="3">
    <source>
        <dbReference type="Proteomes" id="UP000499080"/>
    </source>
</evidence>
<organism evidence="2 3">
    <name type="scientific">Araneus ventricosus</name>
    <name type="common">Orbweaver spider</name>
    <name type="synonym">Epeira ventricosa</name>
    <dbReference type="NCBI Taxonomy" id="182803"/>
    <lineage>
        <taxon>Eukaryota</taxon>
        <taxon>Metazoa</taxon>
        <taxon>Ecdysozoa</taxon>
        <taxon>Arthropoda</taxon>
        <taxon>Chelicerata</taxon>
        <taxon>Arachnida</taxon>
        <taxon>Araneae</taxon>
        <taxon>Araneomorphae</taxon>
        <taxon>Entelegynae</taxon>
        <taxon>Araneoidea</taxon>
        <taxon>Araneidae</taxon>
        <taxon>Araneus</taxon>
    </lineage>
</organism>
<feature type="region of interest" description="Disordered" evidence="1">
    <location>
        <begin position="233"/>
        <end position="257"/>
    </location>
</feature>
<feature type="region of interest" description="Disordered" evidence="1">
    <location>
        <begin position="372"/>
        <end position="394"/>
    </location>
</feature>
<reference evidence="2 3" key="1">
    <citation type="journal article" date="2019" name="Sci. Rep.">
        <title>Orb-weaving spider Araneus ventricosus genome elucidates the spidroin gene catalogue.</title>
        <authorList>
            <person name="Kono N."/>
            <person name="Nakamura H."/>
            <person name="Ohtoshi R."/>
            <person name="Moran D.A.P."/>
            <person name="Shinohara A."/>
            <person name="Yoshida Y."/>
            <person name="Fujiwara M."/>
            <person name="Mori M."/>
            <person name="Tomita M."/>
            <person name="Arakawa K."/>
        </authorList>
    </citation>
    <scope>NUCLEOTIDE SEQUENCE [LARGE SCALE GENOMIC DNA]</scope>
</reference>
<evidence type="ECO:0000256" key="1">
    <source>
        <dbReference type="SAM" id="MobiDB-lite"/>
    </source>
</evidence>
<name>A0A4Y2G7F5_ARAVE</name>
<accession>A0A4Y2G7F5</accession>
<feature type="region of interest" description="Disordered" evidence="1">
    <location>
        <begin position="133"/>
        <end position="161"/>
    </location>
</feature>
<protein>
    <submittedName>
        <fullName evidence="2">Uncharacterized protein</fullName>
    </submittedName>
</protein>
<gene>
    <name evidence="2" type="ORF">AVEN_157687_1</name>
</gene>
<dbReference type="AlphaFoldDB" id="A0A4Y2G7F5"/>
<evidence type="ECO:0000313" key="2">
    <source>
        <dbReference type="EMBL" id="GBM48635.1"/>
    </source>
</evidence>
<comment type="caution">
    <text evidence="2">The sequence shown here is derived from an EMBL/GenBank/DDBJ whole genome shotgun (WGS) entry which is preliminary data.</text>
</comment>
<feature type="region of interest" description="Disordered" evidence="1">
    <location>
        <begin position="69"/>
        <end position="89"/>
    </location>
</feature>
<proteinExistence type="predicted"/>
<feature type="compositionally biased region" description="Polar residues" evidence="1">
    <location>
        <begin position="138"/>
        <end position="156"/>
    </location>
</feature>
<dbReference type="Proteomes" id="UP000499080">
    <property type="component" value="Unassembled WGS sequence"/>
</dbReference>